<keyword evidence="2" id="KW-1185">Reference proteome</keyword>
<dbReference type="Proteomes" id="UP001145114">
    <property type="component" value="Unassembled WGS sequence"/>
</dbReference>
<sequence length="209" mass="23679">MIVSLSQKYPYLSEDITSIMPKPTVTAACKQLAKLERKLQNSFPYNKEGIVLDDYTFSRVSPALKELRNTIIMYVDYFTHQGLESTASASGGDKHPGLTTPTSALSHPCEWFTLLDNATTVATRMPQWNNEEYDSIRKDVLRQLSDGWLRAIIATCRWLKEGQMVGHYIVAEWERSLSFHAQTSGMPNLFQPATHAFSHHMLPILNMPS</sequence>
<accession>A0ACC1H867</accession>
<reference evidence="1" key="1">
    <citation type="submission" date="2022-06" db="EMBL/GenBank/DDBJ databases">
        <title>Phylogenomic reconstructions and comparative analyses of Kickxellomycotina fungi.</title>
        <authorList>
            <person name="Reynolds N.K."/>
            <person name="Stajich J.E."/>
            <person name="Barry K."/>
            <person name="Grigoriev I.V."/>
            <person name="Crous P."/>
            <person name="Smith M.E."/>
        </authorList>
    </citation>
    <scope>NUCLEOTIDE SEQUENCE</scope>
    <source>
        <strain evidence="1">RSA 2271</strain>
    </source>
</reference>
<evidence type="ECO:0000313" key="1">
    <source>
        <dbReference type="EMBL" id="KAJ1670903.1"/>
    </source>
</evidence>
<organism evidence="1 2">
    <name type="scientific">Spiromyces aspiralis</name>
    <dbReference type="NCBI Taxonomy" id="68401"/>
    <lineage>
        <taxon>Eukaryota</taxon>
        <taxon>Fungi</taxon>
        <taxon>Fungi incertae sedis</taxon>
        <taxon>Zoopagomycota</taxon>
        <taxon>Kickxellomycotina</taxon>
        <taxon>Kickxellomycetes</taxon>
        <taxon>Kickxellales</taxon>
        <taxon>Kickxellaceae</taxon>
        <taxon>Spiromyces</taxon>
    </lineage>
</organism>
<dbReference type="EMBL" id="JAMZIH010009018">
    <property type="protein sequence ID" value="KAJ1670903.1"/>
    <property type="molecule type" value="Genomic_DNA"/>
</dbReference>
<protein>
    <submittedName>
        <fullName evidence="1">Uncharacterized protein</fullName>
    </submittedName>
</protein>
<name>A0ACC1H867_9FUNG</name>
<proteinExistence type="predicted"/>
<gene>
    <name evidence="1" type="ORF">EV182_007936</name>
</gene>
<comment type="caution">
    <text evidence="1">The sequence shown here is derived from an EMBL/GenBank/DDBJ whole genome shotgun (WGS) entry which is preliminary data.</text>
</comment>
<evidence type="ECO:0000313" key="2">
    <source>
        <dbReference type="Proteomes" id="UP001145114"/>
    </source>
</evidence>
<feature type="non-terminal residue" evidence="1">
    <location>
        <position position="209"/>
    </location>
</feature>